<organism evidence="1 2">
    <name type="scientific">Schistosoma margrebowiei</name>
    <dbReference type="NCBI Taxonomy" id="48269"/>
    <lineage>
        <taxon>Eukaryota</taxon>
        <taxon>Metazoa</taxon>
        <taxon>Spiralia</taxon>
        <taxon>Lophotrochozoa</taxon>
        <taxon>Platyhelminthes</taxon>
        <taxon>Trematoda</taxon>
        <taxon>Digenea</taxon>
        <taxon>Strigeidida</taxon>
        <taxon>Schistosomatoidea</taxon>
        <taxon>Schistosomatidae</taxon>
        <taxon>Schistosoma</taxon>
    </lineage>
</organism>
<proteinExistence type="predicted"/>
<dbReference type="EMBL" id="UZAI01019851">
    <property type="protein sequence ID" value="VDP48112.1"/>
    <property type="molecule type" value="Genomic_DNA"/>
</dbReference>
<sequence length="40" mass="4695">MWDSSAECICITELMFIPGLEPSVVHFKRHHFIYLATESR</sequence>
<evidence type="ECO:0000313" key="1">
    <source>
        <dbReference type="EMBL" id="VDP48112.1"/>
    </source>
</evidence>
<dbReference type="AlphaFoldDB" id="A0A3P8DA07"/>
<accession>A0A3P8DA07</accession>
<dbReference type="Proteomes" id="UP000277204">
    <property type="component" value="Unassembled WGS sequence"/>
</dbReference>
<protein>
    <submittedName>
        <fullName evidence="1">Uncharacterized protein</fullName>
    </submittedName>
</protein>
<name>A0A3P8DA07_9TREM</name>
<reference evidence="1 2" key="1">
    <citation type="submission" date="2018-11" db="EMBL/GenBank/DDBJ databases">
        <authorList>
            <consortium name="Pathogen Informatics"/>
        </authorList>
    </citation>
    <scope>NUCLEOTIDE SEQUENCE [LARGE SCALE GENOMIC DNA]</scope>
    <source>
        <strain evidence="1 2">Zambia</strain>
    </source>
</reference>
<keyword evidence="2" id="KW-1185">Reference proteome</keyword>
<evidence type="ECO:0000313" key="2">
    <source>
        <dbReference type="Proteomes" id="UP000277204"/>
    </source>
</evidence>
<gene>
    <name evidence="1" type="ORF">SMRZ_LOCUS23653</name>
</gene>